<evidence type="ECO:0000313" key="8">
    <source>
        <dbReference type="EMBL" id="HIS32717.1"/>
    </source>
</evidence>
<evidence type="ECO:0000256" key="5">
    <source>
        <dbReference type="ARBA" id="ARBA00023136"/>
    </source>
</evidence>
<evidence type="ECO:0000256" key="2">
    <source>
        <dbReference type="ARBA" id="ARBA00022475"/>
    </source>
</evidence>
<dbReference type="InterPro" id="IPR001279">
    <property type="entry name" value="Metallo-B-lactamas"/>
</dbReference>
<dbReference type="Proteomes" id="UP000823935">
    <property type="component" value="Unassembled WGS sequence"/>
</dbReference>
<dbReference type="InterPro" id="IPR036866">
    <property type="entry name" value="RibonucZ/Hydroxyglut_hydro"/>
</dbReference>
<dbReference type="CDD" id="cd07731">
    <property type="entry name" value="ComA-like_MBL-fold"/>
    <property type="match status" value="1"/>
</dbReference>
<protein>
    <submittedName>
        <fullName evidence="8">ComEC/Rec2 family competence protein</fullName>
    </submittedName>
</protein>
<dbReference type="GO" id="GO:0005886">
    <property type="term" value="C:plasma membrane"/>
    <property type="evidence" value="ECO:0007669"/>
    <property type="project" value="UniProtKB-SubCell"/>
</dbReference>
<keyword evidence="5 6" id="KW-0472">Membrane</keyword>
<reference evidence="8" key="1">
    <citation type="submission" date="2020-10" db="EMBL/GenBank/DDBJ databases">
        <authorList>
            <person name="Gilroy R."/>
        </authorList>
    </citation>
    <scope>NUCLEOTIDE SEQUENCE</scope>
    <source>
        <strain evidence="8">CHK190-19873</strain>
    </source>
</reference>
<feature type="transmembrane region" description="Helical" evidence="6">
    <location>
        <begin position="231"/>
        <end position="250"/>
    </location>
</feature>
<feature type="transmembrane region" description="Helical" evidence="6">
    <location>
        <begin position="154"/>
        <end position="174"/>
    </location>
</feature>
<keyword evidence="3 6" id="KW-0812">Transmembrane</keyword>
<evidence type="ECO:0000313" key="9">
    <source>
        <dbReference type="Proteomes" id="UP000823935"/>
    </source>
</evidence>
<gene>
    <name evidence="8" type="ORF">IAB44_14415</name>
</gene>
<feature type="non-terminal residue" evidence="8">
    <location>
        <position position="1"/>
    </location>
</feature>
<dbReference type="InterPro" id="IPR052159">
    <property type="entry name" value="Competence_DNA_uptake"/>
</dbReference>
<evidence type="ECO:0000256" key="1">
    <source>
        <dbReference type="ARBA" id="ARBA00004651"/>
    </source>
</evidence>
<dbReference type="AlphaFoldDB" id="A0A9D1JL35"/>
<dbReference type="NCBIfam" id="TIGR00360">
    <property type="entry name" value="ComEC_N-term"/>
    <property type="match status" value="1"/>
</dbReference>
<keyword evidence="4 6" id="KW-1133">Transmembrane helix</keyword>
<comment type="caution">
    <text evidence="8">The sequence shown here is derived from an EMBL/GenBank/DDBJ whole genome shotgun (WGS) entry which is preliminary data.</text>
</comment>
<feature type="transmembrane region" description="Helical" evidence="6">
    <location>
        <begin position="101"/>
        <end position="123"/>
    </location>
</feature>
<accession>A0A9D1JL35</accession>
<sequence length="538" mass="57576">AAVGVLLMSVYGNFTGAGASTQRAVIMFVFYLGAQVSGREYDRPTALAAAGAWILLRSPIQLFQCGFQLSMLSVAGLLFFEEEQQRKRRRGRNQKKTMGKRIWETFGPGLFIQAFTLPATLYWFSEIPVYGSFLNLLVLPLMPAVLLSGAGGMLLACVWPGGGSFLFAPAYYILHLYEGLCRLCQKLPFFKLVCGAPSPATLGIYYGALVLFFVCRFGWKKGKEILEKGGLLTGAAAAALALGAMFYPAFTNGGSPGETALCFLFGKNAPLRVTFLDVGQGDCAVIRAPSGFTCMIDGGSSSKTQVGTYRILPFLKNRGIGRLDLLILTHMDADHINGAEEILADQKNGIPVGRLLMSETSLAGERGSRLAKTALKNGTKVSAVCRGQVLKAGDLALTCLWPYPGGFSEDENQNSLVFRLEYGDFSALFTGDLEGEAEAAFLDTGISGGAVQILKAGHHGSKGATSDAFLDAVQPFLAVLSYGEGNRYGHPSPVTLLRLKNHGVSWIGTGERGAVTAKTDGTKMWIFPYLAEAGKPPS</sequence>
<feature type="transmembrane region" description="Helical" evidence="6">
    <location>
        <begin position="60"/>
        <end position="80"/>
    </location>
</feature>
<evidence type="ECO:0000259" key="7">
    <source>
        <dbReference type="SMART" id="SM00849"/>
    </source>
</evidence>
<dbReference type="EMBL" id="DVIQ01000099">
    <property type="protein sequence ID" value="HIS32717.1"/>
    <property type="molecule type" value="Genomic_DNA"/>
</dbReference>
<evidence type="ECO:0000256" key="3">
    <source>
        <dbReference type="ARBA" id="ARBA00022692"/>
    </source>
</evidence>
<reference evidence="8" key="2">
    <citation type="journal article" date="2021" name="PeerJ">
        <title>Extensive microbial diversity within the chicken gut microbiome revealed by metagenomics and culture.</title>
        <authorList>
            <person name="Gilroy R."/>
            <person name="Ravi A."/>
            <person name="Getino M."/>
            <person name="Pursley I."/>
            <person name="Horton D.L."/>
            <person name="Alikhan N.F."/>
            <person name="Baker D."/>
            <person name="Gharbi K."/>
            <person name="Hall N."/>
            <person name="Watson M."/>
            <person name="Adriaenssens E.M."/>
            <person name="Foster-Nyarko E."/>
            <person name="Jarju S."/>
            <person name="Secka A."/>
            <person name="Antonio M."/>
            <person name="Oren A."/>
            <person name="Chaudhuri R.R."/>
            <person name="La Ragione R."/>
            <person name="Hildebrand F."/>
            <person name="Pallen M.J."/>
        </authorList>
    </citation>
    <scope>NUCLEOTIDE SEQUENCE</scope>
    <source>
        <strain evidence="8">CHK190-19873</strain>
    </source>
</reference>
<dbReference type="InterPro" id="IPR035681">
    <property type="entry name" value="ComA-like_MBL"/>
</dbReference>
<dbReference type="SMART" id="SM00849">
    <property type="entry name" value="Lactamase_B"/>
    <property type="match status" value="1"/>
</dbReference>
<feature type="transmembrane region" description="Helical" evidence="6">
    <location>
        <begin position="200"/>
        <end position="219"/>
    </location>
</feature>
<dbReference type="PANTHER" id="PTHR30619">
    <property type="entry name" value="DNA INTERNALIZATION/COMPETENCE PROTEIN COMEC/REC2"/>
    <property type="match status" value="1"/>
</dbReference>
<dbReference type="PANTHER" id="PTHR30619:SF7">
    <property type="entry name" value="BETA-LACTAMASE DOMAIN PROTEIN"/>
    <property type="match status" value="1"/>
</dbReference>
<proteinExistence type="predicted"/>
<feature type="domain" description="Metallo-beta-lactamase" evidence="7">
    <location>
        <begin position="280"/>
        <end position="484"/>
    </location>
</feature>
<name>A0A9D1JL35_9FIRM</name>
<evidence type="ECO:0000256" key="4">
    <source>
        <dbReference type="ARBA" id="ARBA00022989"/>
    </source>
</evidence>
<organism evidence="8 9">
    <name type="scientific">Candidatus Limivivens intestinipullorum</name>
    <dbReference type="NCBI Taxonomy" id="2840858"/>
    <lineage>
        <taxon>Bacteria</taxon>
        <taxon>Bacillati</taxon>
        <taxon>Bacillota</taxon>
        <taxon>Clostridia</taxon>
        <taxon>Lachnospirales</taxon>
        <taxon>Lachnospiraceae</taxon>
        <taxon>Lachnospiraceae incertae sedis</taxon>
        <taxon>Candidatus Limivivens</taxon>
    </lineage>
</organism>
<dbReference type="Pfam" id="PF03772">
    <property type="entry name" value="Competence"/>
    <property type="match status" value="1"/>
</dbReference>
<keyword evidence="2" id="KW-1003">Cell membrane</keyword>
<dbReference type="SUPFAM" id="SSF56281">
    <property type="entry name" value="Metallo-hydrolase/oxidoreductase"/>
    <property type="match status" value="1"/>
</dbReference>
<dbReference type="Gene3D" id="3.60.15.10">
    <property type="entry name" value="Ribonuclease Z/Hydroxyacylglutathione hydrolase-like"/>
    <property type="match status" value="1"/>
</dbReference>
<comment type="subcellular location">
    <subcellularLocation>
        <location evidence="1">Cell membrane</location>
        <topology evidence="1">Multi-pass membrane protein</topology>
    </subcellularLocation>
</comment>
<dbReference type="InterPro" id="IPR004477">
    <property type="entry name" value="ComEC_N"/>
</dbReference>
<evidence type="ECO:0000256" key="6">
    <source>
        <dbReference type="SAM" id="Phobius"/>
    </source>
</evidence>
<feature type="transmembrane region" description="Helical" evidence="6">
    <location>
        <begin position="129"/>
        <end position="147"/>
    </location>
</feature>
<dbReference type="Pfam" id="PF00753">
    <property type="entry name" value="Lactamase_B"/>
    <property type="match status" value="1"/>
</dbReference>